<keyword evidence="2" id="KW-1133">Transmembrane helix</keyword>
<protein>
    <submittedName>
        <fullName evidence="3">Uncharacterized protein</fullName>
    </submittedName>
</protein>
<reference evidence="3" key="1">
    <citation type="submission" date="2020-11" db="EMBL/GenBank/DDBJ databases">
        <authorList>
            <person name="Tran Van P."/>
        </authorList>
    </citation>
    <scope>NUCLEOTIDE SEQUENCE</scope>
</reference>
<keyword evidence="2" id="KW-0472">Membrane</keyword>
<gene>
    <name evidence="3" type="ORF">DSTB1V02_LOCUS12235</name>
</gene>
<feature type="compositionally biased region" description="Low complexity" evidence="1">
    <location>
        <begin position="229"/>
        <end position="240"/>
    </location>
</feature>
<keyword evidence="4" id="KW-1185">Reference proteome</keyword>
<evidence type="ECO:0000313" key="3">
    <source>
        <dbReference type="EMBL" id="CAD7252477.1"/>
    </source>
</evidence>
<keyword evidence="2" id="KW-0812">Transmembrane</keyword>
<feature type="compositionally biased region" description="Polar residues" evidence="1">
    <location>
        <begin position="241"/>
        <end position="259"/>
    </location>
</feature>
<evidence type="ECO:0000256" key="2">
    <source>
        <dbReference type="SAM" id="Phobius"/>
    </source>
</evidence>
<dbReference type="PANTHER" id="PTHR34494:SF1">
    <property type="entry name" value="PROTEIN CBG25024"/>
    <property type="match status" value="1"/>
</dbReference>
<proteinExistence type="predicted"/>
<evidence type="ECO:0000256" key="1">
    <source>
        <dbReference type="SAM" id="MobiDB-lite"/>
    </source>
</evidence>
<feature type="region of interest" description="Disordered" evidence="1">
    <location>
        <begin position="227"/>
        <end position="280"/>
    </location>
</feature>
<feature type="compositionally biased region" description="Basic residues" evidence="1">
    <location>
        <begin position="268"/>
        <end position="280"/>
    </location>
</feature>
<sequence length="397" mass="42060">MRSELFDIRTSDINGTADPLEVAHPRLPAALRNHRVGRAEAAREPPPGQCRPGPGMVRGGDQDRDELVWFLPPSLTDLLNRLGITVSQTEQLIRWDTTSVVSSLITYAVPIVLVAVVMGYAWIVFGLVQFEVAAVGNSPKRQDEFPSDFYPLDAYPSGAYPSNVYSLDANISDTNLSDANPWGVNPSSAYPSGAYNSDAYPSDPYHSDGSPSDVYPSYVYQHPIRQDQNNNNNLFNNNLFSSEPQTSINESHSQPINDGNSKEDSHQEKKKKGVKKIKMKGPKARKMSFKDFLEGMPVLGHAIAVGHHVVGDAEGGERAMQAANRTTGLVVGTTVGVAAGAVGAVAGAAGGIVAGGLSGMASGGMKGMAAGGRGGMEGAKSGLQLAEDLGKGIRPEN</sequence>
<dbReference type="PANTHER" id="PTHR34494">
    <property type="entry name" value="PROTEIN CBG25024"/>
    <property type="match status" value="1"/>
</dbReference>
<feature type="transmembrane region" description="Helical" evidence="2">
    <location>
        <begin position="104"/>
        <end position="128"/>
    </location>
</feature>
<dbReference type="EMBL" id="CAJPEV010004478">
    <property type="protein sequence ID" value="CAG0901849.1"/>
    <property type="molecule type" value="Genomic_DNA"/>
</dbReference>
<organism evidence="3">
    <name type="scientific">Darwinula stevensoni</name>
    <dbReference type="NCBI Taxonomy" id="69355"/>
    <lineage>
        <taxon>Eukaryota</taxon>
        <taxon>Metazoa</taxon>
        <taxon>Ecdysozoa</taxon>
        <taxon>Arthropoda</taxon>
        <taxon>Crustacea</taxon>
        <taxon>Oligostraca</taxon>
        <taxon>Ostracoda</taxon>
        <taxon>Podocopa</taxon>
        <taxon>Podocopida</taxon>
        <taxon>Darwinulocopina</taxon>
        <taxon>Darwinuloidea</taxon>
        <taxon>Darwinulidae</taxon>
        <taxon>Darwinula</taxon>
    </lineage>
</organism>
<name>A0A7R9AEY6_9CRUS</name>
<evidence type="ECO:0000313" key="4">
    <source>
        <dbReference type="Proteomes" id="UP000677054"/>
    </source>
</evidence>
<dbReference type="Proteomes" id="UP000677054">
    <property type="component" value="Unassembled WGS sequence"/>
</dbReference>
<dbReference type="EMBL" id="LR903995">
    <property type="protein sequence ID" value="CAD7252477.1"/>
    <property type="molecule type" value="Genomic_DNA"/>
</dbReference>
<accession>A0A7R9AEY6</accession>
<dbReference type="AlphaFoldDB" id="A0A7R9AEY6"/>